<dbReference type="OrthoDB" id="1785151at2"/>
<accession>A0A1M5AWR9</accession>
<proteinExistence type="predicted"/>
<organism evidence="1 2">
    <name type="scientific">Desulforamulus putei DSM 12395</name>
    <dbReference type="NCBI Taxonomy" id="1121429"/>
    <lineage>
        <taxon>Bacteria</taxon>
        <taxon>Bacillati</taxon>
        <taxon>Bacillota</taxon>
        <taxon>Clostridia</taxon>
        <taxon>Eubacteriales</taxon>
        <taxon>Peptococcaceae</taxon>
        <taxon>Desulforamulus</taxon>
    </lineage>
</organism>
<name>A0A1M5AWR9_9FIRM</name>
<dbReference type="STRING" id="1121429.SAMN02745133_02406"/>
<dbReference type="AlphaFoldDB" id="A0A1M5AWR9"/>
<protein>
    <submittedName>
        <fullName evidence="1">Uncharacterized protein</fullName>
    </submittedName>
</protein>
<gene>
    <name evidence="1" type="ORF">SAMN02745133_02406</name>
</gene>
<reference evidence="2" key="1">
    <citation type="submission" date="2016-11" db="EMBL/GenBank/DDBJ databases">
        <authorList>
            <person name="Varghese N."/>
            <person name="Submissions S."/>
        </authorList>
    </citation>
    <scope>NUCLEOTIDE SEQUENCE [LARGE SCALE GENOMIC DNA]</scope>
    <source>
        <strain evidence="2">DSM 12395</strain>
    </source>
</reference>
<keyword evidence="2" id="KW-1185">Reference proteome</keyword>
<dbReference type="Proteomes" id="UP000184148">
    <property type="component" value="Unassembled WGS sequence"/>
</dbReference>
<sequence>MAGFLVANRKPVFIEEVITLKTWYVEDAGGGCRAFGEVLVLVCEETGEVYSARVPVTWTNKMGWEELVCQLMIDLMEKAQASRDDRFLVCSGNIFHTYHKWLSDHGYNWKTHKMDGLAHEAAENEFHRMVVEAGFPANIKLADRDYRSYYNEIEKWVSSDPARKQRYWKDREVRKKPAQPRYVLKSTLGRARNCHQCNQRIPPFSPAVELKYRQNGRKLRYFFHPACSPVKPLQCQLDRLEVPWKGGQLTGILVPCPEQIHCALCGRPVEPGEKTFYAYEDNRLLCGHPACFANTRSTGGIC</sequence>
<dbReference type="EMBL" id="FQUY01000019">
    <property type="protein sequence ID" value="SHF34665.1"/>
    <property type="molecule type" value="Genomic_DNA"/>
</dbReference>
<evidence type="ECO:0000313" key="1">
    <source>
        <dbReference type="EMBL" id="SHF34665.1"/>
    </source>
</evidence>
<evidence type="ECO:0000313" key="2">
    <source>
        <dbReference type="Proteomes" id="UP000184148"/>
    </source>
</evidence>